<reference evidence="1 2" key="1">
    <citation type="journal article" date="2010" name="J. Bacteriol.">
        <title>Complete genome sequence of Enterobacter cloacae subsp. cloacae type strain ATCC 13047.</title>
        <authorList>
            <person name="Ren Y."/>
            <person name="Ren Y."/>
            <person name="Zhou Z."/>
            <person name="Guo X."/>
            <person name="Li Y."/>
            <person name="Feng L."/>
            <person name="Wang L."/>
        </authorList>
    </citation>
    <scope>NUCLEOTIDE SEQUENCE [LARGE SCALE GENOMIC DNA]</scope>
    <source>
        <strain evidence="2">ATCC 13047 / DSM 30054 / NBRC 13535 / NCTC 10005 / WDCM 00083 / NCDC 279-56</strain>
    </source>
</reference>
<evidence type="ECO:0000313" key="1">
    <source>
        <dbReference type="EMBL" id="ADF63242.1"/>
    </source>
</evidence>
<dbReference type="EnsemblBacteria" id="ADF63242">
    <property type="protein sequence ID" value="ADF63242"/>
    <property type="gene ID" value="ECL_03708"/>
</dbReference>
<proteinExistence type="predicted"/>
<gene>
    <name evidence="1" type="ordered locus">ECL_03708</name>
</gene>
<sequence length="41" mass="4462">MCAPCIRSPFAGHTLSILGVVYPVKKQTEYSQCRSPYGTDG</sequence>
<evidence type="ECO:0000313" key="2">
    <source>
        <dbReference type="Proteomes" id="UP000002363"/>
    </source>
</evidence>
<protein>
    <submittedName>
        <fullName evidence="1">Uncharacterized protein</fullName>
    </submittedName>
</protein>
<dbReference type="KEGG" id="enc:ECL_03708"/>
<dbReference type="PATRIC" id="fig|716541.4.peg.3870"/>
<dbReference type="Proteomes" id="UP000002363">
    <property type="component" value="Chromosome"/>
</dbReference>
<keyword evidence="2" id="KW-1185">Reference proteome</keyword>
<name>A0A0H3CRT5_ENTCC</name>
<dbReference type="HOGENOM" id="CLU_3269468_0_0_6"/>
<dbReference type="AlphaFoldDB" id="A0A0H3CRT5"/>
<dbReference type="EMBL" id="CP001918">
    <property type="protein sequence ID" value="ADF63242.1"/>
    <property type="molecule type" value="Genomic_DNA"/>
</dbReference>
<dbReference type="STRING" id="716541.ECL_03708"/>
<accession>A0A0H3CRT5</accession>
<organism evidence="1 2">
    <name type="scientific">Enterobacter cloacae subsp. cloacae (strain ATCC 13047 / DSM 30054 / NBRC 13535 / NCTC 10005 / WDCM 00083 / NCDC 279-56)</name>
    <dbReference type="NCBI Taxonomy" id="716541"/>
    <lineage>
        <taxon>Bacteria</taxon>
        <taxon>Pseudomonadati</taxon>
        <taxon>Pseudomonadota</taxon>
        <taxon>Gammaproteobacteria</taxon>
        <taxon>Enterobacterales</taxon>
        <taxon>Enterobacteriaceae</taxon>
        <taxon>Enterobacter</taxon>
        <taxon>Enterobacter cloacae complex</taxon>
    </lineage>
</organism>